<dbReference type="eggNOG" id="COG4805">
    <property type="taxonomic scope" value="Bacteria"/>
</dbReference>
<organism evidence="1 2">
    <name type="scientific">Kineosphaera limosa NBRC 100340</name>
    <dbReference type="NCBI Taxonomy" id="1184609"/>
    <lineage>
        <taxon>Bacteria</taxon>
        <taxon>Bacillati</taxon>
        <taxon>Actinomycetota</taxon>
        <taxon>Actinomycetes</taxon>
        <taxon>Micrococcales</taxon>
        <taxon>Dermatophilaceae</taxon>
        <taxon>Kineosphaera</taxon>
    </lineage>
</organism>
<dbReference type="InterPro" id="IPR010281">
    <property type="entry name" value="DUF885"/>
</dbReference>
<gene>
    <name evidence="1" type="ORF">KILIM_111_00030</name>
</gene>
<dbReference type="AlphaFoldDB" id="K6X1F2"/>
<dbReference type="PANTHER" id="PTHR33361:SF2">
    <property type="entry name" value="DUF885 DOMAIN-CONTAINING PROTEIN"/>
    <property type="match status" value="1"/>
</dbReference>
<accession>K6X1F2</accession>
<dbReference type="EMBL" id="BAHD01000111">
    <property type="protein sequence ID" value="GAB98197.1"/>
    <property type="molecule type" value="Genomic_DNA"/>
</dbReference>
<sequence length="590" mass="63362">MGRPLTATTPEGGHPGQVSGQREWTAIDKAADAYVDAVVALRPLLATAVGLPGDESRLDDLSPDGIAERTDLDRRTLRGLEALTAVDATDAVTLEAMRERIGVGLEQFDAGIPHAELNVLASPMQAVRDVLDLMPTDTADDWATLAQRMSAIPLALEQWHASLLYARDGAGGGKGRVAARRQVLACIEQAQGFASQTGFFAQLPGRARLGEGDPLPASVLADLEAAAAAARVGYGDTARRLSDDLAPIASEDDACGREAYGLHSRFFLGAEVDLAETYAWGVAELADIRAQMAALAASITGGSASDPDIVAAAAQALDDDPRYQLHGTDALRAWMQEQADTAVDALAGAHFDIPDPLRRIEARIAPTQTGGIYYTSPSDDLRRPGAMWWSVPPGVTTFSTWQEQTTVYHEGVPGHHLQIGQAVVNSAQLNRWRRMLSWTSGHGEGWALYAERLMDELGYLADPGNRLGMLDAASLRAARVVIDIGVHCGFEAPEAVGGGAWTYDKAWALLRASALIPEPMARFELDRYLGWPGQAPSYKIGERLWLDLREQVRAREGADFDLRAFHERALAMGGVGLDTLRRAVLTPQAP</sequence>
<name>K6X1F2_9MICO</name>
<proteinExistence type="predicted"/>
<dbReference type="Pfam" id="PF05960">
    <property type="entry name" value="DUF885"/>
    <property type="match status" value="1"/>
</dbReference>
<evidence type="ECO:0000313" key="2">
    <source>
        <dbReference type="Proteomes" id="UP000008366"/>
    </source>
</evidence>
<protein>
    <recommendedName>
        <fullName evidence="3">DUF885 domain-containing protein</fullName>
    </recommendedName>
</protein>
<dbReference type="Proteomes" id="UP000008366">
    <property type="component" value="Unassembled WGS sequence"/>
</dbReference>
<dbReference type="STRING" id="1184609.KILIM_111_00030"/>
<keyword evidence="2" id="KW-1185">Reference proteome</keyword>
<comment type="caution">
    <text evidence="1">The sequence shown here is derived from an EMBL/GenBank/DDBJ whole genome shotgun (WGS) entry which is preliminary data.</text>
</comment>
<evidence type="ECO:0008006" key="3">
    <source>
        <dbReference type="Google" id="ProtNLM"/>
    </source>
</evidence>
<reference evidence="1 2" key="1">
    <citation type="submission" date="2012-08" db="EMBL/GenBank/DDBJ databases">
        <title>Whole genome shotgun sequence of Kineosphaera limosa NBRC 100340.</title>
        <authorList>
            <person name="Yoshida I."/>
            <person name="Isaki S."/>
            <person name="Hosoyama A."/>
            <person name="Tsuchikane K."/>
            <person name="Katsumata H."/>
            <person name="Ando Y."/>
            <person name="Ohji S."/>
            <person name="Hamada M."/>
            <person name="Tamura T."/>
            <person name="Yamazoe A."/>
            <person name="Yamazaki S."/>
            <person name="Fujita N."/>
        </authorList>
    </citation>
    <scope>NUCLEOTIDE SEQUENCE [LARGE SCALE GENOMIC DNA]</scope>
    <source>
        <strain evidence="1 2">NBRC 100340</strain>
    </source>
</reference>
<dbReference type="PANTHER" id="PTHR33361">
    <property type="entry name" value="GLR0591 PROTEIN"/>
    <property type="match status" value="1"/>
</dbReference>
<evidence type="ECO:0000313" key="1">
    <source>
        <dbReference type="EMBL" id="GAB98197.1"/>
    </source>
</evidence>